<evidence type="ECO:0000313" key="2">
    <source>
        <dbReference type="Proteomes" id="UP000033636"/>
    </source>
</evidence>
<dbReference type="EMBL" id="JZWT02000002">
    <property type="protein sequence ID" value="MFB6489833.1"/>
    <property type="molecule type" value="Genomic_DNA"/>
</dbReference>
<organism evidence="1 2">
    <name type="scientific">Thermoproteus sp. AZ2</name>
    <dbReference type="NCBI Taxonomy" id="1609232"/>
    <lineage>
        <taxon>Archaea</taxon>
        <taxon>Thermoproteota</taxon>
        <taxon>Thermoprotei</taxon>
        <taxon>Thermoproteales</taxon>
        <taxon>Thermoproteaceae</taxon>
        <taxon>Thermoproteus</taxon>
    </lineage>
</organism>
<evidence type="ECO:0000313" key="1">
    <source>
        <dbReference type="EMBL" id="MFB6489833.1"/>
    </source>
</evidence>
<reference evidence="1" key="1">
    <citation type="submission" date="2024-07" db="EMBL/GenBank/DDBJ databases">
        <title>Metagenome and Metagenome-Assembled Genomes of Archaea from a hot spring from the geothermal field of Los Azufres, Mexico.</title>
        <authorList>
            <person name="Marin-Paredes R."/>
            <person name="Martinez-Romero E."/>
            <person name="Servin-Garciduenas L.E."/>
        </authorList>
    </citation>
    <scope>NUCLEOTIDE SEQUENCE</scope>
</reference>
<comment type="caution">
    <text evidence="1">The sequence shown here is derived from an EMBL/GenBank/DDBJ whole genome shotgun (WGS) entry which is preliminary data.</text>
</comment>
<gene>
    <name evidence="1" type="ORF">TU35_001065</name>
</gene>
<protein>
    <submittedName>
        <fullName evidence="1">Uncharacterized protein</fullName>
    </submittedName>
</protein>
<proteinExistence type="predicted"/>
<name>A0ACC6UYF3_9CREN</name>
<dbReference type="Proteomes" id="UP000033636">
    <property type="component" value="Unassembled WGS sequence"/>
</dbReference>
<sequence>MLIITELAADEEARMRLRREIDNVLGANPFELHIVTPEQYSGWYAKFIKKWIEI</sequence>
<accession>A0ACC6UYF3</accession>